<evidence type="ECO:0000313" key="10">
    <source>
        <dbReference type="Proteomes" id="UP000075885"/>
    </source>
</evidence>
<feature type="compositionally biased region" description="Basic and acidic residues" evidence="8">
    <location>
        <begin position="571"/>
        <end position="594"/>
    </location>
</feature>
<feature type="compositionally biased region" description="Basic and acidic residues" evidence="8">
    <location>
        <begin position="669"/>
        <end position="683"/>
    </location>
</feature>
<proteinExistence type="inferred from homology"/>
<evidence type="ECO:0000256" key="5">
    <source>
        <dbReference type="ARBA" id="ARBA00023274"/>
    </source>
</evidence>
<comment type="function">
    <text evidence="7">Involved in nucleolar processing of pre-18S ribosomal RNA.</text>
</comment>
<dbReference type="STRING" id="199890.A0A182P676"/>
<feature type="compositionally biased region" description="Acidic residues" evidence="8">
    <location>
        <begin position="126"/>
        <end position="136"/>
    </location>
</feature>
<dbReference type="PANTHER" id="PTHR17039:SF0">
    <property type="entry name" value="U3 SMALL NUCLEOLAR RIBONUCLEOPROTEIN PROTEIN MPP10"/>
    <property type="match status" value="1"/>
</dbReference>
<evidence type="ECO:0000256" key="8">
    <source>
        <dbReference type="SAM" id="MobiDB-lite"/>
    </source>
</evidence>
<evidence type="ECO:0000256" key="7">
    <source>
        <dbReference type="PIRNR" id="PIRNR017300"/>
    </source>
</evidence>
<dbReference type="VEuPathDB" id="VectorBase:AEPI002424"/>
<keyword evidence="2 7" id="KW-0690">Ribosome biogenesis</keyword>
<protein>
    <recommendedName>
        <fullName evidence="7">U3 small nucleolar ribonucleoprotein protein MPP10</fullName>
    </recommendedName>
</protein>
<keyword evidence="10" id="KW-1185">Reference proteome</keyword>
<comment type="subcellular location">
    <subcellularLocation>
        <location evidence="1 7">Nucleus</location>
        <location evidence="1 7">Nucleolus</location>
    </subcellularLocation>
</comment>
<dbReference type="GO" id="GO:0034457">
    <property type="term" value="C:Mpp10 complex"/>
    <property type="evidence" value="ECO:0007669"/>
    <property type="project" value="UniProtKB-UniRule"/>
</dbReference>
<evidence type="ECO:0000256" key="4">
    <source>
        <dbReference type="ARBA" id="ARBA00023242"/>
    </source>
</evidence>
<keyword evidence="3 7" id="KW-0698">rRNA processing</keyword>
<dbReference type="InterPro" id="IPR012173">
    <property type="entry name" value="Mpp10"/>
</dbReference>
<feature type="compositionally biased region" description="Acidic residues" evidence="8">
    <location>
        <begin position="252"/>
        <end position="296"/>
    </location>
</feature>
<evidence type="ECO:0000313" key="9">
    <source>
        <dbReference type="EnsemblMetazoa" id="AEPI002424-PA"/>
    </source>
</evidence>
<sequence>MVKSIVESRVSSGKQLDLKSYVKEFRKHTKHPENFMKIQKPLAKKLKQFVKEIYDRGTKKSTAGQDGPLPYLDELVTEEMDDEQIWQQLELKNDHFIDQDLKHFLDVVAKNEVRLQLPFTTSAQSNEDDSEDEGDNSDERNGTNGNGMDSDGAEEDNEMDSDEELTVKKSKKLKKKDKKPKKKKQPKGKKSVVDDNFFKLDDMARFLDEEDERERRRQYGLKDKNPLIEIDYFDEHAGEDDGEGADLKYADFFEDEDDEQDDSDEESEEEEDEEEEMEEEDASAAEEDDGEEDEDENKSLNGKEQDEALSDEEDEVERNRKLRFEIYKGEGGMSPPRFEKSAKQPVIDQPDSSDSESGEEKGADDGPKSSYEQRQEKLKEKISKMEAQLLKDKPWQLKGEISAETRPKNSLLEEVLQYEHTTRPAPVVTEETTMRLEDIIKQRIRNKAFDDVERKVRPPDNPREYRKQLVLDGEKSKQSLAQVYEQDYLKQLEKANPDAGAELDEEEEPKEHKEIRKMMKAVLAQLDALSNFHYTPRPAAPELKILTNTPAISMEEVAPVATSDANLLAPEEVHRRPKGDVMSKEERTKTDQKRERRLKKRFQKEKFRRETEREQKQLEKAGKSTSKQNRELQTSLLKKVTKAKNVSQMAETSSGPAKTSSAFFSQLQDEVRSQVKAKADGTIKKKKKNTGNLIASSLKL</sequence>
<feature type="compositionally biased region" description="Polar residues" evidence="8">
    <location>
        <begin position="623"/>
        <end position="636"/>
    </location>
</feature>
<feature type="compositionally biased region" description="Acidic residues" evidence="8">
    <location>
        <begin position="151"/>
        <end position="164"/>
    </location>
</feature>
<dbReference type="GO" id="GO:0006364">
    <property type="term" value="P:rRNA processing"/>
    <property type="evidence" value="ECO:0007669"/>
    <property type="project" value="UniProtKB-KW"/>
</dbReference>
<dbReference type="Proteomes" id="UP000075885">
    <property type="component" value="Unassembled WGS sequence"/>
</dbReference>
<dbReference type="PANTHER" id="PTHR17039">
    <property type="entry name" value="U3 SMALL NUCLEOLAR RIBONUCLEOPROTEIN PROTEIN MPP10"/>
    <property type="match status" value="1"/>
</dbReference>
<accession>A0A182P676</accession>
<dbReference type="Pfam" id="PF04006">
    <property type="entry name" value="Mpp10"/>
    <property type="match status" value="1"/>
</dbReference>
<evidence type="ECO:0000256" key="3">
    <source>
        <dbReference type="ARBA" id="ARBA00022552"/>
    </source>
</evidence>
<evidence type="ECO:0000256" key="6">
    <source>
        <dbReference type="ARBA" id="ARBA00029455"/>
    </source>
</evidence>
<organism evidence="9 10">
    <name type="scientific">Anopheles epiroticus</name>
    <dbReference type="NCBI Taxonomy" id="199890"/>
    <lineage>
        <taxon>Eukaryota</taxon>
        <taxon>Metazoa</taxon>
        <taxon>Ecdysozoa</taxon>
        <taxon>Arthropoda</taxon>
        <taxon>Hexapoda</taxon>
        <taxon>Insecta</taxon>
        <taxon>Pterygota</taxon>
        <taxon>Neoptera</taxon>
        <taxon>Endopterygota</taxon>
        <taxon>Diptera</taxon>
        <taxon>Nematocera</taxon>
        <taxon>Culicoidea</taxon>
        <taxon>Culicidae</taxon>
        <taxon>Anophelinae</taxon>
        <taxon>Anopheles</taxon>
    </lineage>
</organism>
<feature type="compositionally biased region" description="Basic and acidic residues" evidence="8">
    <location>
        <begin position="358"/>
        <end position="380"/>
    </location>
</feature>
<evidence type="ECO:0000256" key="1">
    <source>
        <dbReference type="ARBA" id="ARBA00004604"/>
    </source>
</evidence>
<comment type="similarity">
    <text evidence="6 7">Belongs to the MPP10 family.</text>
</comment>
<dbReference type="AlphaFoldDB" id="A0A182P676"/>
<name>A0A182P676_9DIPT</name>
<dbReference type="EnsemblMetazoa" id="AEPI002424-RA">
    <property type="protein sequence ID" value="AEPI002424-PA"/>
    <property type="gene ID" value="AEPI002424"/>
</dbReference>
<feature type="region of interest" description="Disordered" evidence="8">
    <location>
        <begin position="495"/>
        <end position="514"/>
    </location>
</feature>
<feature type="compositionally biased region" description="Basic and acidic residues" evidence="8">
    <location>
        <begin position="317"/>
        <end position="328"/>
    </location>
</feature>
<evidence type="ECO:0000256" key="2">
    <source>
        <dbReference type="ARBA" id="ARBA00022517"/>
    </source>
</evidence>
<dbReference type="PIRSF" id="PIRSF017300">
    <property type="entry name" value="snoRNP_Mpp10"/>
    <property type="match status" value="1"/>
</dbReference>
<feature type="compositionally biased region" description="Basic and acidic residues" evidence="8">
    <location>
        <begin position="604"/>
        <end position="622"/>
    </location>
</feature>
<feature type="region of interest" description="Disordered" evidence="8">
    <location>
        <begin position="447"/>
        <end position="467"/>
    </location>
</feature>
<keyword evidence="4 7" id="KW-0539">Nucleus</keyword>
<reference evidence="10" key="1">
    <citation type="submission" date="2013-03" db="EMBL/GenBank/DDBJ databases">
        <title>The Genome Sequence of Anopheles epiroticus epiroticus2.</title>
        <authorList>
            <consortium name="The Broad Institute Genomics Platform"/>
            <person name="Neafsey D.E."/>
            <person name="Howell P."/>
            <person name="Walker B."/>
            <person name="Young S.K."/>
            <person name="Zeng Q."/>
            <person name="Gargeya S."/>
            <person name="Fitzgerald M."/>
            <person name="Haas B."/>
            <person name="Abouelleil A."/>
            <person name="Allen A.W."/>
            <person name="Alvarado L."/>
            <person name="Arachchi H.M."/>
            <person name="Berlin A.M."/>
            <person name="Chapman S.B."/>
            <person name="Gainer-Dewar J."/>
            <person name="Goldberg J."/>
            <person name="Griggs A."/>
            <person name="Gujja S."/>
            <person name="Hansen M."/>
            <person name="Howarth C."/>
            <person name="Imamovic A."/>
            <person name="Ireland A."/>
            <person name="Larimer J."/>
            <person name="McCowan C."/>
            <person name="Murphy C."/>
            <person name="Pearson M."/>
            <person name="Poon T.W."/>
            <person name="Priest M."/>
            <person name="Roberts A."/>
            <person name="Saif S."/>
            <person name="Shea T."/>
            <person name="Sisk P."/>
            <person name="Sykes S."/>
            <person name="Wortman J."/>
            <person name="Nusbaum C."/>
            <person name="Birren B."/>
        </authorList>
    </citation>
    <scope>NUCLEOTIDE SEQUENCE [LARGE SCALE GENOMIC DNA]</scope>
    <source>
        <strain evidence="10">Epiroticus2</strain>
    </source>
</reference>
<feature type="compositionally biased region" description="Basic residues" evidence="8">
    <location>
        <begin position="168"/>
        <end position="190"/>
    </location>
</feature>
<feature type="compositionally biased region" description="Acidic residues" evidence="8">
    <location>
        <begin position="307"/>
        <end position="316"/>
    </location>
</feature>
<reference evidence="9" key="2">
    <citation type="submission" date="2020-05" db="UniProtKB">
        <authorList>
            <consortium name="EnsemblMetazoa"/>
        </authorList>
    </citation>
    <scope>IDENTIFICATION</scope>
    <source>
        <strain evidence="9">Epiroticus2</strain>
    </source>
</reference>
<feature type="compositionally biased region" description="Basic and acidic residues" evidence="8">
    <location>
        <begin position="191"/>
        <end position="226"/>
    </location>
</feature>
<dbReference type="GO" id="GO:0005732">
    <property type="term" value="C:sno(s)RNA-containing ribonucleoprotein complex"/>
    <property type="evidence" value="ECO:0007669"/>
    <property type="project" value="UniProtKB-UniRule"/>
</dbReference>
<feature type="compositionally biased region" description="Polar residues" evidence="8">
    <location>
        <begin position="644"/>
        <end position="668"/>
    </location>
</feature>
<feature type="region of interest" description="Disordered" evidence="8">
    <location>
        <begin position="563"/>
        <end position="700"/>
    </location>
</feature>
<feature type="compositionally biased region" description="Basic and acidic residues" evidence="8">
    <location>
        <begin position="297"/>
        <end position="306"/>
    </location>
</feature>
<dbReference type="GO" id="GO:0032040">
    <property type="term" value="C:small-subunit processome"/>
    <property type="evidence" value="ECO:0007669"/>
    <property type="project" value="TreeGrafter"/>
</dbReference>
<keyword evidence="5 7" id="KW-0687">Ribonucleoprotein</keyword>
<feature type="region of interest" description="Disordered" evidence="8">
    <location>
        <begin position="119"/>
        <end position="380"/>
    </location>
</feature>